<dbReference type="InterPro" id="IPR014434">
    <property type="entry name" value="Monothiol_GRX"/>
</dbReference>
<comment type="similarity">
    <text evidence="1 7">Belongs to the glutaredoxin family. Monothiol subfamily.</text>
</comment>
<dbReference type="eggNOG" id="COG0278">
    <property type="taxonomic scope" value="Bacteria"/>
</dbReference>
<dbReference type="AlphaFoldDB" id="A0A077DFX3"/>
<dbReference type="PIRSF" id="PIRSF005894">
    <property type="entry name" value="Monothiol_GRX"/>
    <property type="match status" value="1"/>
</dbReference>
<gene>
    <name evidence="10" type="ORF">IX83_00890</name>
</gene>
<dbReference type="GO" id="GO:0015036">
    <property type="term" value="F:disulfide oxidoreductase activity"/>
    <property type="evidence" value="ECO:0007669"/>
    <property type="project" value="InterPro"/>
</dbReference>
<dbReference type="RefSeq" id="WP_038498090.1">
    <property type="nucleotide sequence ID" value="NZ_AFWK01000054.1"/>
</dbReference>
<dbReference type="CDD" id="cd03028">
    <property type="entry name" value="GRX_PICOT_like"/>
    <property type="match status" value="1"/>
</dbReference>
<reference evidence="10 11" key="1">
    <citation type="journal article" date="2014" name="BMC Genomics">
        <title>A genomic perspective on a new bacterial genus and species from the Alcaligenaceae family, Basilea psittacipulmonis.</title>
        <authorList>
            <person name="Whiteson K.L."/>
            <person name="Hernandez D."/>
            <person name="Lazarevic V."/>
            <person name="Gaia N."/>
            <person name="Farinelli L."/>
            <person name="Francois P."/>
            <person name="Pilo P."/>
            <person name="Frey J."/>
            <person name="Schrenzel J."/>
        </authorList>
    </citation>
    <scope>NUCLEOTIDE SEQUENCE [LARGE SCALE GENOMIC DNA]</scope>
    <source>
        <strain evidence="10 11">DSM 24701</strain>
    </source>
</reference>
<dbReference type="InterPro" id="IPR036249">
    <property type="entry name" value="Thioredoxin-like_sf"/>
</dbReference>
<dbReference type="EMBL" id="CP009238">
    <property type="protein sequence ID" value="AIL32073.1"/>
    <property type="molecule type" value="Genomic_DNA"/>
</dbReference>
<dbReference type="PANTHER" id="PTHR10293">
    <property type="entry name" value="GLUTAREDOXIN FAMILY MEMBER"/>
    <property type="match status" value="1"/>
</dbReference>
<keyword evidence="11" id="KW-1185">Reference proteome</keyword>
<dbReference type="HOGENOM" id="CLU_026126_2_1_4"/>
<keyword evidence="2 8" id="KW-0001">2Fe-2S</keyword>
<evidence type="ECO:0000256" key="2">
    <source>
        <dbReference type="ARBA" id="ARBA00022714"/>
    </source>
</evidence>
<dbReference type="InterPro" id="IPR033658">
    <property type="entry name" value="GRX_PICOT-like"/>
</dbReference>
<dbReference type="GO" id="GO:0046872">
    <property type="term" value="F:metal ion binding"/>
    <property type="evidence" value="ECO:0007669"/>
    <property type="project" value="UniProtKB-KW"/>
</dbReference>
<name>A0A077DFX3_9BURK</name>
<accession>A0A077DFX3</accession>
<protein>
    <recommendedName>
        <fullName evidence="7">Glutaredoxin</fullName>
    </recommendedName>
</protein>
<proteinExistence type="inferred from homology"/>
<feature type="binding site" evidence="8">
    <location>
        <position position="33"/>
    </location>
    <ligand>
        <name>[2Fe-2S] cluster</name>
        <dbReference type="ChEBI" id="CHEBI:190135"/>
        <note>ligand shared between dimeric partners</note>
    </ligand>
</feature>
<dbReference type="Gene3D" id="3.40.30.10">
    <property type="entry name" value="Glutaredoxin"/>
    <property type="match status" value="1"/>
</dbReference>
<evidence type="ECO:0000256" key="7">
    <source>
        <dbReference type="PIRNR" id="PIRNR005894"/>
    </source>
</evidence>
<evidence type="ECO:0000259" key="9">
    <source>
        <dbReference type="Pfam" id="PF00462"/>
    </source>
</evidence>
<keyword evidence="6" id="KW-0676">Redox-active center</keyword>
<dbReference type="InterPro" id="IPR004480">
    <property type="entry name" value="Monothiol_GRX-rel"/>
</dbReference>
<evidence type="ECO:0000313" key="10">
    <source>
        <dbReference type="EMBL" id="AIL32073.1"/>
    </source>
</evidence>
<evidence type="ECO:0000256" key="6">
    <source>
        <dbReference type="ARBA" id="ARBA00023284"/>
    </source>
</evidence>
<evidence type="ECO:0000256" key="4">
    <source>
        <dbReference type="ARBA" id="ARBA00023004"/>
    </source>
</evidence>
<dbReference type="Pfam" id="PF00462">
    <property type="entry name" value="Glutaredoxin"/>
    <property type="match status" value="1"/>
</dbReference>
<keyword evidence="4 8" id="KW-0408">Iron</keyword>
<evidence type="ECO:0000256" key="8">
    <source>
        <dbReference type="PIRSR" id="PIRSR005894-2"/>
    </source>
</evidence>
<dbReference type="KEGG" id="bpsi:IX83_00890"/>
<dbReference type="OrthoDB" id="9804115at2"/>
<evidence type="ECO:0000256" key="3">
    <source>
        <dbReference type="ARBA" id="ARBA00022723"/>
    </source>
</evidence>
<dbReference type="FunFam" id="3.40.30.10:FF:000005">
    <property type="entry name" value="Glutaredoxin 5"/>
    <property type="match status" value="1"/>
</dbReference>
<dbReference type="GO" id="GO:0051537">
    <property type="term" value="F:2 iron, 2 sulfur cluster binding"/>
    <property type="evidence" value="ECO:0007669"/>
    <property type="project" value="UniProtKB-KW"/>
</dbReference>
<dbReference type="SUPFAM" id="SSF52833">
    <property type="entry name" value="Thioredoxin-like"/>
    <property type="match status" value="1"/>
</dbReference>
<evidence type="ECO:0000313" key="11">
    <source>
        <dbReference type="Proteomes" id="UP000028945"/>
    </source>
</evidence>
<sequence>MSDTQNVQDWIKEIVTGHNVVLFMKGAASMPQCGFSKRAVEILRDLGVTKLVTVNILEDQELRAAVKEYSNWPTYPQLYVKGEFIGGVDIMNEMAESGELKPLLEEAGAMDA</sequence>
<evidence type="ECO:0000256" key="1">
    <source>
        <dbReference type="ARBA" id="ARBA00009630"/>
    </source>
</evidence>
<keyword evidence="3 8" id="KW-0479">Metal-binding</keyword>
<dbReference type="PANTHER" id="PTHR10293:SF16">
    <property type="entry name" value="GLUTAREDOXIN-RELATED PROTEIN 5, MITOCHONDRIAL"/>
    <property type="match status" value="1"/>
</dbReference>
<organism evidence="10 11">
    <name type="scientific">Basilea psittacipulmonis DSM 24701</name>
    <dbReference type="NCBI Taxonomy" id="1072685"/>
    <lineage>
        <taxon>Bacteria</taxon>
        <taxon>Pseudomonadati</taxon>
        <taxon>Pseudomonadota</taxon>
        <taxon>Betaproteobacteria</taxon>
        <taxon>Burkholderiales</taxon>
        <taxon>Alcaligenaceae</taxon>
        <taxon>Basilea</taxon>
    </lineage>
</organism>
<dbReference type="PROSITE" id="PS51354">
    <property type="entry name" value="GLUTAREDOXIN_2"/>
    <property type="match status" value="1"/>
</dbReference>
<dbReference type="NCBIfam" id="TIGR00365">
    <property type="entry name" value="Grx4 family monothiol glutaredoxin"/>
    <property type="match status" value="1"/>
</dbReference>
<dbReference type="InterPro" id="IPR002109">
    <property type="entry name" value="Glutaredoxin"/>
</dbReference>
<dbReference type="STRING" id="1072685.IX83_00890"/>
<keyword evidence="5 8" id="KW-0411">Iron-sulfur</keyword>
<evidence type="ECO:0000256" key="5">
    <source>
        <dbReference type="ARBA" id="ARBA00023014"/>
    </source>
</evidence>
<dbReference type="Proteomes" id="UP000028945">
    <property type="component" value="Chromosome"/>
</dbReference>
<feature type="domain" description="Glutaredoxin" evidence="9">
    <location>
        <begin position="20"/>
        <end position="85"/>
    </location>
</feature>